<comment type="similarity">
    <text evidence="1">Belongs to the CFA/CMAS family.</text>
</comment>
<dbReference type="InterPro" id="IPR003333">
    <property type="entry name" value="CMAS"/>
</dbReference>
<keyword evidence="4" id="KW-0949">S-adenosyl-L-methionine</keyword>
<dbReference type="PANTHER" id="PTHR43667:SF1">
    <property type="entry name" value="CYCLOPROPANE-FATTY-ACYL-PHOSPHOLIPID SYNTHASE"/>
    <property type="match status" value="1"/>
</dbReference>
<keyword evidence="5" id="KW-0443">Lipid metabolism</keyword>
<keyword evidence="3 6" id="KW-0808">Transferase</keyword>
<accession>A0A2G4YW30</accession>
<keyword evidence="7" id="KW-1185">Reference proteome</keyword>
<protein>
    <submittedName>
        <fullName evidence="6">SAM-dependent methyltransferase</fullName>
    </submittedName>
</protein>
<dbReference type="InterPro" id="IPR029063">
    <property type="entry name" value="SAM-dependent_MTases_sf"/>
</dbReference>
<dbReference type="PANTHER" id="PTHR43667">
    <property type="entry name" value="CYCLOPROPANE-FATTY-ACYL-PHOSPHOLIPID SYNTHASE"/>
    <property type="match status" value="1"/>
</dbReference>
<proteinExistence type="inferred from homology"/>
<dbReference type="Gene3D" id="3.40.50.150">
    <property type="entry name" value="Vaccinia Virus protein VP39"/>
    <property type="match status" value="1"/>
</dbReference>
<dbReference type="AlphaFoldDB" id="A0A2G4YW30"/>
<sequence length="419" mass="48578">MILLNFFLKKLIQEGTLHVIDVKGRTYSYRGTATPEVTIRLHDRWLPFKIFLKPDLRPGEAIMDGTLTIEDGKTVFDFLNLVTKNMEWRRNNPMHFTGGDPYSRFKSWISQINPAGRSRQNVAHHYDLSGKLYDLFLDADRQYSCAYFRTPEDTLEQAQENKKSLIAAKLLLDKHHKVLDIGCGWGGLALHINQTSGAHVTGVTLSKEQYDLACKRAEDRSVSDMVQFKFQDYRSLTEKFDRVVSVGMFEHVGRRQYKTYFDKVYDSLTDDGVALIHTIGRADGPGSTDPWTLKYIFPGGYAPSLSEIAPIIEKSGLYITDMEVWRLHYADTLREWRLRTYKNRDTIVELYDERFFRMWDFYLSSAECAFRHLGHVVFQLQLAKRQDAVPLTREYLLQDTDIKQEIPPLEPPLKNVANQ</sequence>
<dbReference type="InterPro" id="IPR050723">
    <property type="entry name" value="CFA/CMAS"/>
</dbReference>
<gene>
    <name evidence="6" type="ORF">CRD36_02870</name>
</gene>
<dbReference type="GO" id="GO:0008168">
    <property type="term" value="F:methyltransferase activity"/>
    <property type="evidence" value="ECO:0007669"/>
    <property type="project" value="UniProtKB-KW"/>
</dbReference>
<evidence type="ECO:0000256" key="2">
    <source>
        <dbReference type="ARBA" id="ARBA00022603"/>
    </source>
</evidence>
<organism evidence="6 7">
    <name type="scientific">Paremcibacter congregatus</name>
    <dbReference type="NCBI Taxonomy" id="2043170"/>
    <lineage>
        <taxon>Bacteria</taxon>
        <taxon>Pseudomonadati</taxon>
        <taxon>Pseudomonadota</taxon>
        <taxon>Alphaproteobacteria</taxon>
        <taxon>Emcibacterales</taxon>
        <taxon>Emcibacteraceae</taxon>
        <taxon>Paremcibacter</taxon>
    </lineage>
</organism>
<evidence type="ECO:0000256" key="5">
    <source>
        <dbReference type="ARBA" id="ARBA00023098"/>
    </source>
</evidence>
<dbReference type="InParanoid" id="A0A2G4YW30"/>
<dbReference type="OrthoDB" id="9782855at2"/>
<dbReference type="GO" id="GO:0008610">
    <property type="term" value="P:lipid biosynthetic process"/>
    <property type="evidence" value="ECO:0007669"/>
    <property type="project" value="InterPro"/>
</dbReference>
<evidence type="ECO:0000256" key="4">
    <source>
        <dbReference type="ARBA" id="ARBA00022691"/>
    </source>
</evidence>
<evidence type="ECO:0000313" key="7">
    <source>
        <dbReference type="Proteomes" id="UP000229730"/>
    </source>
</evidence>
<dbReference type="PIRSF" id="PIRSF003085">
    <property type="entry name" value="CMAS"/>
    <property type="match status" value="1"/>
</dbReference>
<dbReference type="SUPFAM" id="SSF53335">
    <property type="entry name" value="S-adenosyl-L-methionine-dependent methyltransferases"/>
    <property type="match status" value="1"/>
</dbReference>
<dbReference type="GO" id="GO:0032259">
    <property type="term" value="P:methylation"/>
    <property type="evidence" value="ECO:0007669"/>
    <property type="project" value="UniProtKB-KW"/>
</dbReference>
<dbReference type="Pfam" id="PF02353">
    <property type="entry name" value="CMAS"/>
    <property type="match status" value="1"/>
</dbReference>
<evidence type="ECO:0000256" key="3">
    <source>
        <dbReference type="ARBA" id="ARBA00022679"/>
    </source>
</evidence>
<dbReference type="CDD" id="cd02440">
    <property type="entry name" value="AdoMet_MTases"/>
    <property type="match status" value="1"/>
</dbReference>
<dbReference type="RefSeq" id="WP_099471230.1">
    <property type="nucleotide sequence ID" value="NZ_CP041025.1"/>
</dbReference>
<evidence type="ECO:0000313" key="6">
    <source>
        <dbReference type="EMBL" id="PHZ85646.1"/>
    </source>
</evidence>
<evidence type="ECO:0000256" key="1">
    <source>
        <dbReference type="ARBA" id="ARBA00010815"/>
    </source>
</evidence>
<dbReference type="FunCoup" id="A0A2G4YW30">
    <property type="interactions" value="341"/>
</dbReference>
<name>A0A2G4YW30_9PROT</name>
<dbReference type="EMBL" id="PDEM01000009">
    <property type="protein sequence ID" value="PHZ85646.1"/>
    <property type="molecule type" value="Genomic_DNA"/>
</dbReference>
<reference evidence="6 7" key="1">
    <citation type="submission" date="2017-10" db="EMBL/GenBank/DDBJ databases">
        <title>Frigbacter circumglobatus gen. nov. sp. nov., isolated from sediment cultured in situ.</title>
        <authorList>
            <person name="Zhao Z."/>
        </authorList>
    </citation>
    <scope>NUCLEOTIDE SEQUENCE [LARGE SCALE GENOMIC DNA]</scope>
    <source>
        <strain evidence="6 7">ZYL</strain>
    </source>
</reference>
<keyword evidence="2 6" id="KW-0489">Methyltransferase</keyword>
<dbReference type="Proteomes" id="UP000229730">
    <property type="component" value="Unassembled WGS sequence"/>
</dbReference>
<comment type="caution">
    <text evidence="6">The sequence shown here is derived from an EMBL/GenBank/DDBJ whole genome shotgun (WGS) entry which is preliminary data.</text>
</comment>